<dbReference type="EMBL" id="DPBP01000022">
    <property type="protein sequence ID" value="HCE17219.1"/>
    <property type="molecule type" value="Genomic_DNA"/>
</dbReference>
<dbReference type="Proteomes" id="UP000264141">
    <property type="component" value="Unassembled WGS sequence"/>
</dbReference>
<dbReference type="InterPro" id="IPR011990">
    <property type="entry name" value="TPR-like_helical_dom_sf"/>
</dbReference>
<comment type="caution">
    <text evidence="1">The sequence shown here is derived from an EMBL/GenBank/DDBJ whole genome shotgun (WGS) entry which is preliminary data.</text>
</comment>
<evidence type="ECO:0000313" key="2">
    <source>
        <dbReference type="Proteomes" id="UP000264141"/>
    </source>
</evidence>
<reference evidence="1 2" key="1">
    <citation type="journal article" date="2018" name="Nat. Biotechnol.">
        <title>A standardized bacterial taxonomy based on genome phylogeny substantially revises the tree of life.</title>
        <authorList>
            <person name="Parks D.H."/>
            <person name="Chuvochina M."/>
            <person name="Waite D.W."/>
            <person name="Rinke C."/>
            <person name="Skarshewski A."/>
            <person name="Chaumeil P.A."/>
            <person name="Hugenholtz P."/>
        </authorList>
    </citation>
    <scope>NUCLEOTIDE SEQUENCE [LARGE SCALE GENOMIC DNA]</scope>
    <source>
        <strain evidence="1">UBA8781</strain>
    </source>
</reference>
<protein>
    <recommendedName>
        <fullName evidence="3">Tetratricopeptide repeat protein</fullName>
    </recommendedName>
</protein>
<dbReference type="Gene3D" id="1.25.40.10">
    <property type="entry name" value="Tetratricopeptide repeat domain"/>
    <property type="match status" value="1"/>
</dbReference>
<sequence length="329" mass="38146">MITIGEAFSWLNVDDRSHLSNVNLLSLYQLQDVHVPESHKEALVRQLRANSHSSRDVLEGLEVLVTIARYEYEKGDYAAARQDLVEAVRRYRPISHRAAVAKWMLGIVEWKLMNNNQAYANWFHAREIFQRCAVEKGRVSASDMVRWYYKQIDKMRLDMACTAEEAYYWLNLFEPSRLSDPAKQFAKQITEEIVQKKYAQAYEIGNLLAGISTNRLDPAETAEVWVVIGLAAHQMGNPRWAVEYWSRGAAAFTPWSHPWAVVRWMIGVALWSVPGEKDRAIRSWVDATETFQDLRTQSDRTGDANRRDWYENTARIMKAALEQMMREKA</sequence>
<gene>
    <name evidence="1" type="ORF">DEQ80_05115</name>
</gene>
<proteinExistence type="predicted"/>
<name>A0A3D1JF64_9CHLR</name>
<dbReference type="AlphaFoldDB" id="A0A3D1JF64"/>
<organism evidence="1 2">
    <name type="scientific">Anaerolinea thermolimosa</name>
    <dbReference type="NCBI Taxonomy" id="229919"/>
    <lineage>
        <taxon>Bacteria</taxon>
        <taxon>Bacillati</taxon>
        <taxon>Chloroflexota</taxon>
        <taxon>Anaerolineae</taxon>
        <taxon>Anaerolineales</taxon>
        <taxon>Anaerolineaceae</taxon>
        <taxon>Anaerolinea</taxon>
    </lineage>
</organism>
<evidence type="ECO:0008006" key="3">
    <source>
        <dbReference type="Google" id="ProtNLM"/>
    </source>
</evidence>
<accession>A0A3D1JF64</accession>
<dbReference type="STRING" id="229919.GCA_001050195_02087"/>
<evidence type="ECO:0000313" key="1">
    <source>
        <dbReference type="EMBL" id="HCE17219.1"/>
    </source>
</evidence>